<dbReference type="OrthoDB" id="5419162at2759"/>
<dbReference type="PANTHER" id="PTHR36576:SF1">
    <property type="entry name" value="UPF0654 PROTEIN C11D3.01C-RELATED"/>
    <property type="match status" value="1"/>
</dbReference>
<feature type="compositionally biased region" description="Basic and acidic residues" evidence="1">
    <location>
        <begin position="1"/>
        <end position="11"/>
    </location>
</feature>
<sequence length="102" mass="11198">MSNRKDEEALRASDPAYPKTESNVIGGHKATISNPRTSEEAKQHSREVLEQLHGGGETAHSAPEGEKDHGNVKRGLKATISNQFVSDEAKERAKERLETGDY</sequence>
<dbReference type="InterPro" id="IPR018824">
    <property type="entry name" value="Conidiation-specific_6"/>
</dbReference>
<evidence type="ECO:0000313" key="3">
    <source>
        <dbReference type="Proteomes" id="UP000267821"/>
    </source>
</evidence>
<dbReference type="InParanoid" id="A0A3N4M336"/>
<dbReference type="Pfam" id="PF10346">
    <property type="entry name" value="Con-6"/>
    <property type="match status" value="2"/>
</dbReference>
<protein>
    <recommendedName>
        <fullName evidence="4">Conidiation protein 6</fullName>
    </recommendedName>
</protein>
<feature type="region of interest" description="Disordered" evidence="1">
    <location>
        <begin position="83"/>
        <end position="102"/>
    </location>
</feature>
<gene>
    <name evidence="2" type="ORF">L211DRAFT_833328</name>
</gene>
<proteinExistence type="predicted"/>
<keyword evidence="3" id="KW-1185">Reference proteome</keyword>
<evidence type="ECO:0008006" key="4">
    <source>
        <dbReference type="Google" id="ProtNLM"/>
    </source>
</evidence>
<accession>A0A3N4M336</accession>
<evidence type="ECO:0000256" key="1">
    <source>
        <dbReference type="SAM" id="MobiDB-lite"/>
    </source>
</evidence>
<feature type="compositionally biased region" description="Basic and acidic residues" evidence="1">
    <location>
        <begin position="37"/>
        <end position="50"/>
    </location>
</feature>
<dbReference type="PANTHER" id="PTHR36576">
    <property type="entry name" value="UPF0654 PROTEIN C11D3.01C-RELATED"/>
    <property type="match status" value="1"/>
</dbReference>
<name>A0A3N4M336_9PEZI</name>
<dbReference type="EMBL" id="ML121529">
    <property type="protein sequence ID" value="RPB28368.1"/>
    <property type="molecule type" value="Genomic_DNA"/>
</dbReference>
<feature type="compositionally biased region" description="Basic and acidic residues" evidence="1">
    <location>
        <begin position="87"/>
        <end position="102"/>
    </location>
</feature>
<dbReference type="AlphaFoldDB" id="A0A3N4M336"/>
<dbReference type="InterPro" id="IPR052670">
    <property type="entry name" value="UPF0654_domain"/>
</dbReference>
<dbReference type="GO" id="GO:0005737">
    <property type="term" value="C:cytoplasm"/>
    <property type="evidence" value="ECO:0007669"/>
    <property type="project" value="TreeGrafter"/>
</dbReference>
<organism evidence="2 3">
    <name type="scientific">Terfezia boudieri ATCC MYA-4762</name>
    <dbReference type="NCBI Taxonomy" id="1051890"/>
    <lineage>
        <taxon>Eukaryota</taxon>
        <taxon>Fungi</taxon>
        <taxon>Dikarya</taxon>
        <taxon>Ascomycota</taxon>
        <taxon>Pezizomycotina</taxon>
        <taxon>Pezizomycetes</taxon>
        <taxon>Pezizales</taxon>
        <taxon>Pezizaceae</taxon>
        <taxon>Terfezia</taxon>
    </lineage>
</organism>
<evidence type="ECO:0000313" key="2">
    <source>
        <dbReference type="EMBL" id="RPB28368.1"/>
    </source>
</evidence>
<dbReference type="Proteomes" id="UP000267821">
    <property type="component" value="Unassembled WGS sequence"/>
</dbReference>
<reference evidence="2 3" key="1">
    <citation type="journal article" date="2018" name="Nat. Ecol. Evol.">
        <title>Pezizomycetes genomes reveal the molecular basis of ectomycorrhizal truffle lifestyle.</title>
        <authorList>
            <person name="Murat C."/>
            <person name="Payen T."/>
            <person name="Noel B."/>
            <person name="Kuo A."/>
            <person name="Morin E."/>
            <person name="Chen J."/>
            <person name="Kohler A."/>
            <person name="Krizsan K."/>
            <person name="Balestrini R."/>
            <person name="Da Silva C."/>
            <person name="Montanini B."/>
            <person name="Hainaut M."/>
            <person name="Levati E."/>
            <person name="Barry K.W."/>
            <person name="Belfiori B."/>
            <person name="Cichocki N."/>
            <person name="Clum A."/>
            <person name="Dockter R.B."/>
            <person name="Fauchery L."/>
            <person name="Guy J."/>
            <person name="Iotti M."/>
            <person name="Le Tacon F."/>
            <person name="Lindquist E.A."/>
            <person name="Lipzen A."/>
            <person name="Malagnac F."/>
            <person name="Mello A."/>
            <person name="Molinier V."/>
            <person name="Miyauchi S."/>
            <person name="Poulain J."/>
            <person name="Riccioni C."/>
            <person name="Rubini A."/>
            <person name="Sitrit Y."/>
            <person name="Splivallo R."/>
            <person name="Traeger S."/>
            <person name="Wang M."/>
            <person name="Zifcakova L."/>
            <person name="Wipf D."/>
            <person name="Zambonelli A."/>
            <person name="Paolocci F."/>
            <person name="Nowrousian M."/>
            <person name="Ottonello S."/>
            <person name="Baldrian P."/>
            <person name="Spatafora J.W."/>
            <person name="Henrissat B."/>
            <person name="Nagy L.G."/>
            <person name="Aury J.M."/>
            <person name="Wincker P."/>
            <person name="Grigoriev I.V."/>
            <person name="Bonfante P."/>
            <person name="Martin F.M."/>
        </authorList>
    </citation>
    <scope>NUCLEOTIDE SEQUENCE [LARGE SCALE GENOMIC DNA]</scope>
    <source>
        <strain evidence="2 3">ATCC MYA-4762</strain>
    </source>
</reference>
<feature type="region of interest" description="Disordered" evidence="1">
    <location>
        <begin position="1"/>
        <end position="72"/>
    </location>
</feature>